<keyword evidence="5" id="KW-1185">Reference proteome</keyword>
<evidence type="ECO:0000313" key="4">
    <source>
        <dbReference type="EMBL" id="GAA4845912.1"/>
    </source>
</evidence>
<feature type="region of interest" description="Disordered" evidence="1">
    <location>
        <begin position="43"/>
        <end position="69"/>
    </location>
</feature>
<dbReference type="EMBL" id="BAABIS010000001">
    <property type="protein sequence ID" value="GAA4845912.1"/>
    <property type="molecule type" value="Genomic_DNA"/>
</dbReference>
<keyword evidence="2" id="KW-0472">Membrane</keyword>
<feature type="domain" description="DUF2510" evidence="3">
    <location>
        <begin position="7"/>
        <end position="34"/>
    </location>
</feature>
<feature type="transmembrane region" description="Helical" evidence="2">
    <location>
        <begin position="73"/>
        <end position="96"/>
    </location>
</feature>
<gene>
    <name evidence="4" type="ORF">GCM10023235_23100</name>
</gene>
<reference evidence="5" key="1">
    <citation type="journal article" date="2019" name="Int. J. Syst. Evol. Microbiol.">
        <title>The Global Catalogue of Microorganisms (GCM) 10K type strain sequencing project: providing services to taxonomists for standard genome sequencing and annotation.</title>
        <authorList>
            <consortium name="The Broad Institute Genomics Platform"/>
            <consortium name="The Broad Institute Genome Sequencing Center for Infectious Disease"/>
            <person name="Wu L."/>
            <person name="Ma J."/>
        </authorList>
    </citation>
    <scope>NUCLEOTIDE SEQUENCE [LARGE SCALE GENOMIC DNA]</scope>
    <source>
        <strain evidence="5">JCM 13006</strain>
    </source>
</reference>
<feature type="compositionally biased region" description="Low complexity" evidence="1">
    <location>
        <begin position="107"/>
        <end position="142"/>
    </location>
</feature>
<dbReference type="Proteomes" id="UP001501752">
    <property type="component" value="Unassembled WGS sequence"/>
</dbReference>
<dbReference type="InterPro" id="IPR018929">
    <property type="entry name" value="DUF2510"/>
</dbReference>
<sequence length="311" mass="31594">MSTPTPPGWYPVPGTTEERWWDGTAWTADTRPAHRIADAPTQAWPGAAVPPMPSQQPAPPPGQLPAPPRRNGLVIGATVASLAVIGGAIAAAVAFIPGGDPDPTPSRSPIAAPSASRSAAPSRSASASPRPSASRSAQPAPSGTALSGKALDDRTHGWSVPIANGWVPRLTTGTTSTVFQSVGEYECGQTSKCVRGQYSVEVEASPGTDARTVAEAVMAVYAPRSFGDLEDHEELGSGTITVAGAKGYAVRWHVTPTTGEEGYLLVVAVPAPGGGYTILHGGVDDSAQAPDPVVLDQITAGIRTLGSGSGT</sequence>
<dbReference type="Pfam" id="PF10708">
    <property type="entry name" value="DUF2510"/>
    <property type="match status" value="1"/>
</dbReference>
<keyword evidence="2" id="KW-0812">Transmembrane</keyword>
<keyword evidence="2" id="KW-1133">Transmembrane helix</keyword>
<evidence type="ECO:0000256" key="2">
    <source>
        <dbReference type="SAM" id="Phobius"/>
    </source>
</evidence>
<feature type="region of interest" description="Disordered" evidence="1">
    <location>
        <begin position="100"/>
        <end position="152"/>
    </location>
</feature>
<name>A0ABP9DI13_9ACTN</name>
<evidence type="ECO:0000256" key="1">
    <source>
        <dbReference type="SAM" id="MobiDB-lite"/>
    </source>
</evidence>
<proteinExistence type="predicted"/>
<evidence type="ECO:0000259" key="3">
    <source>
        <dbReference type="Pfam" id="PF10708"/>
    </source>
</evidence>
<dbReference type="RefSeq" id="WP_345696705.1">
    <property type="nucleotide sequence ID" value="NZ_BAABIS010000001.1"/>
</dbReference>
<protein>
    <submittedName>
        <fullName evidence="4">DUF2510 domain-containing protein</fullName>
    </submittedName>
</protein>
<comment type="caution">
    <text evidence="4">The sequence shown here is derived from an EMBL/GenBank/DDBJ whole genome shotgun (WGS) entry which is preliminary data.</text>
</comment>
<feature type="compositionally biased region" description="Pro residues" evidence="1">
    <location>
        <begin position="48"/>
        <end position="68"/>
    </location>
</feature>
<evidence type="ECO:0000313" key="5">
    <source>
        <dbReference type="Proteomes" id="UP001501752"/>
    </source>
</evidence>
<accession>A0ABP9DI13</accession>
<organism evidence="4 5">
    <name type="scientific">Kitasatospora terrestris</name>
    <dbReference type="NCBI Taxonomy" id="258051"/>
    <lineage>
        <taxon>Bacteria</taxon>
        <taxon>Bacillati</taxon>
        <taxon>Actinomycetota</taxon>
        <taxon>Actinomycetes</taxon>
        <taxon>Kitasatosporales</taxon>
        <taxon>Streptomycetaceae</taxon>
        <taxon>Kitasatospora</taxon>
    </lineage>
</organism>